<evidence type="ECO:0000313" key="2">
    <source>
        <dbReference type="Proteomes" id="UP001239111"/>
    </source>
</evidence>
<sequence>MGIRIALGTLVIMSLGVTGEPKWWQTMSLYQIYPRSFKDSNGDGIGDLKGVESKLQHLVDSKFDAFWLSPIYPSPMVDFGYDISDFKDVDPVFGTLKDFDDLLKKAHELKLKLILDFVPNHSSDKHEWFQKSVKKIDPYTDYYVWSEGKVVDGVREPPNNWACVFYGSAWEWNEERGEYYLHQFAPAQPDLNYRNKHVVEEMKNVLRFWLDKGVDGFRIDAVPHLFEVEDLRDEPLTNVTSDPKSFQYTNHIYTQSLDETYDMVSQWRAVLEEYEKKDNEPRVMMIEVYANLTKTMDYYKAGASYPFNFGFITSVSANSTAEQFKLVVDNWMENMPEGATANWVVGNHDQARVVTRFGPKIAKAVIVMVQLLPGVAVTYNGDEIGMENTKLTWEQTVDPQGCNAGRAGFEKQSRDPTRTPFQWDSTTSAGFSTNATTWLPVNENYVTVNLEAQKGVPHSNYTSFLKVTEMRQWPSVKHGSISTALIHDDIFAFSRELEGQKSVYVVINLAEQDQSVDLTENFKNVPAKVELYHSTSEVSE</sequence>
<name>A0ACC2PD29_9HYME</name>
<proteinExistence type="predicted"/>
<gene>
    <name evidence="1" type="ORF">QAD02_016281</name>
</gene>
<dbReference type="Proteomes" id="UP001239111">
    <property type="component" value="Chromosome 2"/>
</dbReference>
<reference evidence="1" key="1">
    <citation type="submission" date="2023-04" db="EMBL/GenBank/DDBJ databases">
        <title>A chromosome-level genome assembly of the parasitoid wasp Eretmocerus hayati.</title>
        <authorList>
            <person name="Zhong Y."/>
            <person name="Liu S."/>
            <person name="Liu Y."/>
        </authorList>
    </citation>
    <scope>NUCLEOTIDE SEQUENCE</scope>
    <source>
        <strain evidence="1">ZJU_SS_LIU_2023</strain>
    </source>
</reference>
<keyword evidence="2" id="KW-1185">Reference proteome</keyword>
<protein>
    <submittedName>
        <fullName evidence="1">Uncharacterized protein</fullName>
    </submittedName>
</protein>
<comment type="caution">
    <text evidence="1">The sequence shown here is derived from an EMBL/GenBank/DDBJ whole genome shotgun (WGS) entry which is preliminary data.</text>
</comment>
<accession>A0ACC2PD29</accession>
<organism evidence="1 2">
    <name type="scientific">Eretmocerus hayati</name>
    <dbReference type="NCBI Taxonomy" id="131215"/>
    <lineage>
        <taxon>Eukaryota</taxon>
        <taxon>Metazoa</taxon>
        <taxon>Ecdysozoa</taxon>
        <taxon>Arthropoda</taxon>
        <taxon>Hexapoda</taxon>
        <taxon>Insecta</taxon>
        <taxon>Pterygota</taxon>
        <taxon>Neoptera</taxon>
        <taxon>Endopterygota</taxon>
        <taxon>Hymenoptera</taxon>
        <taxon>Apocrita</taxon>
        <taxon>Proctotrupomorpha</taxon>
        <taxon>Chalcidoidea</taxon>
        <taxon>Aphelinidae</taxon>
        <taxon>Aphelininae</taxon>
        <taxon>Eretmocerus</taxon>
    </lineage>
</organism>
<dbReference type="EMBL" id="CM056742">
    <property type="protein sequence ID" value="KAJ8680494.1"/>
    <property type="molecule type" value="Genomic_DNA"/>
</dbReference>
<feature type="non-terminal residue" evidence="1">
    <location>
        <position position="540"/>
    </location>
</feature>
<evidence type="ECO:0000313" key="1">
    <source>
        <dbReference type="EMBL" id="KAJ8680494.1"/>
    </source>
</evidence>